<evidence type="ECO:0000256" key="5">
    <source>
        <dbReference type="ARBA" id="ARBA00023136"/>
    </source>
</evidence>
<keyword evidence="4 6" id="KW-1133">Transmembrane helix</keyword>
<evidence type="ECO:0000313" key="8">
    <source>
        <dbReference type="Proteomes" id="UP000035996"/>
    </source>
</evidence>
<keyword evidence="8" id="KW-1185">Reference proteome</keyword>
<feature type="transmembrane region" description="Helical" evidence="6">
    <location>
        <begin position="303"/>
        <end position="326"/>
    </location>
</feature>
<dbReference type="PATRIC" id="fig|157733.3.peg.525"/>
<evidence type="ECO:0000313" key="7">
    <source>
        <dbReference type="EMBL" id="KMM36749.1"/>
    </source>
</evidence>
<evidence type="ECO:0000256" key="4">
    <source>
        <dbReference type="ARBA" id="ARBA00022989"/>
    </source>
</evidence>
<evidence type="ECO:0000256" key="3">
    <source>
        <dbReference type="ARBA" id="ARBA00022692"/>
    </source>
</evidence>
<feature type="transmembrane region" description="Helical" evidence="6">
    <location>
        <begin position="423"/>
        <end position="440"/>
    </location>
</feature>
<accession>A0A0J6CXI0</accession>
<dbReference type="GO" id="GO:0005886">
    <property type="term" value="C:plasma membrane"/>
    <property type="evidence" value="ECO:0007669"/>
    <property type="project" value="UniProtKB-SubCell"/>
</dbReference>
<evidence type="ECO:0000256" key="1">
    <source>
        <dbReference type="ARBA" id="ARBA00004651"/>
    </source>
</evidence>
<dbReference type="STRING" id="157733.AB986_12470"/>
<dbReference type="Proteomes" id="UP000035996">
    <property type="component" value="Unassembled WGS sequence"/>
</dbReference>
<feature type="transmembrane region" description="Helical" evidence="6">
    <location>
        <begin position="366"/>
        <end position="387"/>
    </location>
</feature>
<evidence type="ECO:0000256" key="6">
    <source>
        <dbReference type="SAM" id="Phobius"/>
    </source>
</evidence>
<feature type="transmembrane region" description="Helical" evidence="6">
    <location>
        <begin position="87"/>
        <end position="106"/>
    </location>
</feature>
<keyword evidence="5 6" id="KW-0472">Membrane</keyword>
<evidence type="ECO:0000256" key="2">
    <source>
        <dbReference type="ARBA" id="ARBA00022475"/>
    </source>
</evidence>
<reference evidence="7" key="1">
    <citation type="submission" date="2015-06" db="EMBL/GenBank/DDBJ databases">
        <authorList>
            <person name="Liu B."/>
            <person name="Wang J."/>
            <person name="Zhu Y."/>
            <person name="Liu G."/>
            <person name="Chen Q."/>
            <person name="Zheng C."/>
            <person name="Che J."/>
            <person name="Ge C."/>
            <person name="Shi H."/>
            <person name="Pan Z."/>
            <person name="Liu X."/>
        </authorList>
    </citation>
    <scope>NUCLEOTIDE SEQUENCE [LARGE SCALE GENOMIC DNA]</scope>
    <source>
        <strain evidence="7">DSM 16346</strain>
    </source>
</reference>
<keyword evidence="2" id="KW-1003">Cell membrane</keyword>
<organism evidence="7 8">
    <name type="scientific">Guptibacillus hwajinpoensis</name>
    <dbReference type="NCBI Taxonomy" id="208199"/>
    <lineage>
        <taxon>Bacteria</taxon>
        <taxon>Bacillati</taxon>
        <taxon>Bacillota</taxon>
        <taxon>Bacilli</taxon>
        <taxon>Bacillales</taxon>
        <taxon>Guptibacillaceae</taxon>
        <taxon>Guptibacillus</taxon>
    </lineage>
</organism>
<feature type="transmembrane region" description="Helical" evidence="6">
    <location>
        <begin position="54"/>
        <end position="75"/>
    </location>
</feature>
<keyword evidence="3 6" id="KW-0812">Transmembrane</keyword>
<comment type="subcellular location">
    <subcellularLocation>
        <location evidence="1">Cell membrane</location>
        <topology evidence="1">Multi-pass membrane protein</topology>
    </subcellularLocation>
</comment>
<dbReference type="EMBL" id="LELK01000004">
    <property type="protein sequence ID" value="KMM36749.1"/>
    <property type="molecule type" value="Genomic_DNA"/>
</dbReference>
<feature type="transmembrane region" description="Helical" evidence="6">
    <location>
        <begin position="126"/>
        <end position="144"/>
    </location>
</feature>
<dbReference type="InterPro" id="IPR050833">
    <property type="entry name" value="Poly_Biosynth_Transport"/>
</dbReference>
<feature type="transmembrane region" description="Helical" evidence="6">
    <location>
        <begin position="243"/>
        <end position="261"/>
    </location>
</feature>
<dbReference type="PANTHER" id="PTHR30250:SF11">
    <property type="entry name" value="O-ANTIGEN TRANSPORTER-RELATED"/>
    <property type="match status" value="1"/>
</dbReference>
<protein>
    <submittedName>
        <fullName evidence="7">Uncharacterized protein</fullName>
    </submittedName>
</protein>
<name>A0A0J6CXI0_9BACL</name>
<feature type="transmembrane region" description="Helical" evidence="6">
    <location>
        <begin position="338"/>
        <end position="359"/>
    </location>
</feature>
<comment type="caution">
    <text evidence="7">The sequence shown here is derived from an EMBL/GenBank/DDBJ whole genome shotgun (WGS) entry which is preliminary data.</text>
</comment>
<dbReference type="PANTHER" id="PTHR30250">
    <property type="entry name" value="PST FAMILY PREDICTED COLANIC ACID TRANSPORTER"/>
    <property type="match status" value="1"/>
</dbReference>
<feature type="transmembrane region" description="Helical" evidence="6">
    <location>
        <begin position="446"/>
        <end position="463"/>
    </location>
</feature>
<gene>
    <name evidence="7" type="ORF">AB986_12470</name>
</gene>
<dbReference type="RefSeq" id="WP_048311460.1">
    <property type="nucleotide sequence ID" value="NZ_CP119526.1"/>
</dbReference>
<feature type="transmembrane region" description="Helical" evidence="6">
    <location>
        <begin position="156"/>
        <end position="177"/>
    </location>
</feature>
<proteinExistence type="predicted"/>
<sequence>MSTIQNQSKEVKYSKGAKIILLISLSAIPIQLLTSMLISRVSPEAAGTLGVVELFYNAIVTFFLFGGETAIVKLLSDFKGNNSKKSFILYYIGICIGYFLVFAGVLRLLNIDIIKLIIGSNSNTSFLMYVVGVLIVLHNILLSFQKEQEQFLNYSIGVKLFHFVMLFATIFIFVNPMENMQNVFYYGMIISYILIIPVTIFQLNFSLPNIKGIKSSEYKFFKYTIFLHASTIVAFLFDRIDQILILNSLGVAVLGGYYLMFKVSTMVKLLPNIYNSTFYLYFCRELRKENANELCRSLLNRNLLVVVPIIFVVILNAGLIIQLLFGKDYLEFSNVLKIFMGIIIIGVPGMVLNNCLFALGRSKQYFVISTISVIVQLAVMFPLMSLLGVEGLVIAKGLTNVLIITMCLFYLKKEKYNIELPGNYFFYSIMAIFLILFSNLLDFSVFYEILITILFLVTYIYFNRASIKELIIR</sequence>
<feature type="transmembrane region" description="Helical" evidence="6">
    <location>
        <begin position="393"/>
        <end position="411"/>
    </location>
</feature>
<feature type="transmembrane region" description="Helical" evidence="6">
    <location>
        <begin position="20"/>
        <end position="42"/>
    </location>
</feature>
<feature type="transmembrane region" description="Helical" evidence="6">
    <location>
        <begin position="220"/>
        <end position="237"/>
    </location>
</feature>
<feature type="transmembrane region" description="Helical" evidence="6">
    <location>
        <begin position="183"/>
        <end position="208"/>
    </location>
</feature>
<dbReference type="AlphaFoldDB" id="A0A0J6CXI0"/>